<evidence type="ECO:0000256" key="1">
    <source>
        <dbReference type="SAM" id="SignalP"/>
    </source>
</evidence>
<keyword evidence="3" id="KW-1185">Reference proteome</keyword>
<feature type="signal peptide" evidence="1">
    <location>
        <begin position="1"/>
        <end position="22"/>
    </location>
</feature>
<reference evidence="2" key="1">
    <citation type="submission" date="2023-11" db="EMBL/GenBank/DDBJ databases">
        <title>Genome assemblies of two species of porcelain crab, Petrolisthes cinctipes and Petrolisthes manimaculis (Anomura: Porcellanidae).</title>
        <authorList>
            <person name="Angst P."/>
        </authorList>
    </citation>
    <scope>NUCLEOTIDE SEQUENCE</scope>
    <source>
        <strain evidence="2">PB745_02</strain>
        <tissue evidence="2">Gill</tissue>
    </source>
</reference>
<feature type="chain" id="PRO_5042046327" evidence="1">
    <location>
        <begin position="23"/>
        <end position="81"/>
    </location>
</feature>
<keyword evidence="1" id="KW-0732">Signal</keyword>
<sequence length="81" mass="8681">MKAQVVVLVVVAAVLAPQVVLAKKKEGAHQEDFEFVESFMNTNPSESAVRHNIGTVPGCGGNAVTLYLHQHAHSSVSWPTD</sequence>
<accession>A0AAE1P6W8</accession>
<dbReference type="Proteomes" id="UP001292094">
    <property type="component" value="Unassembled WGS sequence"/>
</dbReference>
<protein>
    <submittedName>
        <fullName evidence="2">Uncharacterized protein</fullName>
    </submittedName>
</protein>
<proteinExistence type="predicted"/>
<evidence type="ECO:0000313" key="3">
    <source>
        <dbReference type="Proteomes" id="UP001292094"/>
    </source>
</evidence>
<dbReference type="AlphaFoldDB" id="A0AAE1P6W8"/>
<comment type="caution">
    <text evidence="2">The sequence shown here is derived from an EMBL/GenBank/DDBJ whole genome shotgun (WGS) entry which is preliminary data.</text>
</comment>
<name>A0AAE1P6W8_9EUCA</name>
<dbReference type="EMBL" id="JAWZYT010002652">
    <property type="protein sequence ID" value="KAK4302878.1"/>
    <property type="molecule type" value="Genomic_DNA"/>
</dbReference>
<evidence type="ECO:0000313" key="2">
    <source>
        <dbReference type="EMBL" id="KAK4302878.1"/>
    </source>
</evidence>
<organism evidence="2 3">
    <name type="scientific">Petrolisthes manimaculis</name>
    <dbReference type="NCBI Taxonomy" id="1843537"/>
    <lineage>
        <taxon>Eukaryota</taxon>
        <taxon>Metazoa</taxon>
        <taxon>Ecdysozoa</taxon>
        <taxon>Arthropoda</taxon>
        <taxon>Crustacea</taxon>
        <taxon>Multicrustacea</taxon>
        <taxon>Malacostraca</taxon>
        <taxon>Eumalacostraca</taxon>
        <taxon>Eucarida</taxon>
        <taxon>Decapoda</taxon>
        <taxon>Pleocyemata</taxon>
        <taxon>Anomura</taxon>
        <taxon>Galatheoidea</taxon>
        <taxon>Porcellanidae</taxon>
        <taxon>Petrolisthes</taxon>
    </lineage>
</organism>
<gene>
    <name evidence="2" type="ORF">Pmani_025058</name>
</gene>